<dbReference type="Pfam" id="PF21634">
    <property type="entry name" value="MOV-10_beta-barrel"/>
    <property type="match status" value="1"/>
</dbReference>
<dbReference type="InterPro" id="IPR026122">
    <property type="entry name" value="MOV-10/SDE3_DEXXQ/H-box"/>
</dbReference>
<comment type="subcellular location">
    <subcellularLocation>
        <location evidence="1">Cytoplasm</location>
    </subcellularLocation>
</comment>
<evidence type="ECO:0000256" key="9">
    <source>
        <dbReference type="ARBA" id="ARBA00023158"/>
    </source>
</evidence>
<keyword evidence="16" id="KW-1185">Reference proteome</keyword>
<dbReference type="EC" id="3.6.4.13" evidence="3"/>
<keyword evidence="6" id="KW-0378">Hydrolase</keyword>
<comment type="similarity">
    <text evidence="2">Belongs to the DNA2/NAM7 helicase family. SDE3 subfamily.</text>
</comment>
<name>A0ABD1ZG57_9MARC</name>
<keyword evidence="5" id="KW-0547">Nucleotide-binding</keyword>
<dbReference type="InterPro" id="IPR027417">
    <property type="entry name" value="P-loop_NTPase"/>
</dbReference>
<dbReference type="GO" id="GO:0003724">
    <property type="term" value="F:RNA helicase activity"/>
    <property type="evidence" value="ECO:0007669"/>
    <property type="project" value="UniProtKB-EC"/>
</dbReference>
<keyword evidence="8" id="KW-0067">ATP-binding</keyword>
<dbReference type="GO" id="GO:0005524">
    <property type="term" value="F:ATP binding"/>
    <property type="evidence" value="ECO:0007669"/>
    <property type="project" value="UniProtKB-KW"/>
</dbReference>
<evidence type="ECO:0000256" key="3">
    <source>
        <dbReference type="ARBA" id="ARBA00012552"/>
    </source>
</evidence>
<evidence type="ECO:0000256" key="8">
    <source>
        <dbReference type="ARBA" id="ARBA00022840"/>
    </source>
</evidence>
<evidence type="ECO:0000256" key="7">
    <source>
        <dbReference type="ARBA" id="ARBA00022806"/>
    </source>
</evidence>
<evidence type="ECO:0000256" key="1">
    <source>
        <dbReference type="ARBA" id="ARBA00004496"/>
    </source>
</evidence>
<dbReference type="Pfam" id="PF13087">
    <property type="entry name" value="AAA_12"/>
    <property type="match status" value="1"/>
</dbReference>
<accession>A0ABD1ZG57</accession>
<feature type="domain" description="DNA2/NAM7 helicase helicase" evidence="12">
    <location>
        <begin position="607"/>
        <end position="711"/>
    </location>
</feature>
<keyword evidence="4" id="KW-0963">Cytoplasm</keyword>
<evidence type="ECO:0000313" key="15">
    <source>
        <dbReference type="EMBL" id="KAL2650062.1"/>
    </source>
</evidence>
<dbReference type="SUPFAM" id="SSF52540">
    <property type="entry name" value="P-loop containing nucleoside triphosphate hydrolases"/>
    <property type="match status" value="1"/>
</dbReference>
<evidence type="ECO:0000256" key="6">
    <source>
        <dbReference type="ARBA" id="ARBA00022801"/>
    </source>
</evidence>
<dbReference type="AlphaFoldDB" id="A0ABD1ZG57"/>
<protein>
    <recommendedName>
        <fullName evidence="3">RNA helicase</fullName>
        <ecNumber evidence="3">3.6.4.13</ecNumber>
    </recommendedName>
</protein>
<dbReference type="Pfam" id="PF13086">
    <property type="entry name" value="AAA_11"/>
    <property type="match status" value="2"/>
</dbReference>
<feature type="domain" description="DNA2/NAM7 helicase helicase" evidence="12">
    <location>
        <begin position="719"/>
        <end position="790"/>
    </location>
</feature>
<evidence type="ECO:0000313" key="16">
    <source>
        <dbReference type="Proteomes" id="UP001605036"/>
    </source>
</evidence>
<proteinExistence type="inferred from homology"/>
<dbReference type="Gene3D" id="3.40.50.300">
    <property type="entry name" value="P-loop containing nucleotide triphosphate hydrolases"/>
    <property type="match status" value="2"/>
</dbReference>
<keyword evidence="9" id="KW-0943">RNA-mediated gene silencing</keyword>
<evidence type="ECO:0000259" key="13">
    <source>
        <dbReference type="Pfam" id="PF13087"/>
    </source>
</evidence>
<dbReference type="CDD" id="cd18808">
    <property type="entry name" value="SF1_C_Upf1"/>
    <property type="match status" value="1"/>
</dbReference>
<organism evidence="15 16">
    <name type="scientific">Riccia fluitans</name>
    <dbReference type="NCBI Taxonomy" id="41844"/>
    <lineage>
        <taxon>Eukaryota</taxon>
        <taxon>Viridiplantae</taxon>
        <taxon>Streptophyta</taxon>
        <taxon>Embryophyta</taxon>
        <taxon>Marchantiophyta</taxon>
        <taxon>Marchantiopsida</taxon>
        <taxon>Marchantiidae</taxon>
        <taxon>Marchantiales</taxon>
        <taxon>Ricciaceae</taxon>
        <taxon>Riccia</taxon>
    </lineage>
</organism>
<feature type="domain" description="DNA2/NAM7 helicase-like C-terminal" evidence="13">
    <location>
        <begin position="798"/>
        <end position="1008"/>
    </location>
</feature>
<dbReference type="PANTHER" id="PTHR45418:SF1">
    <property type="entry name" value="CANCER_TESTIS ANTIGEN 55"/>
    <property type="match status" value="1"/>
</dbReference>
<dbReference type="GO" id="GO:0031047">
    <property type="term" value="P:regulatory ncRNA-mediated gene silencing"/>
    <property type="evidence" value="ECO:0007669"/>
    <property type="project" value="UniProtKB-KW"/>
</dbReference>
<dbReference type="InterPro" id="IPR049080">
    <property type="entry name" value="MOV-10-like_beta-barrel"/>
</dbReference>
<evidence type="ECO:0000259" key="14">
    <source>
        <dbReference type="Pfam" id="PF21634"/>
    </source>
</evidence>
<dbReference type="CDD" id="cd18038">
    <property type="entry name" value="DEXXQc_Helz-like"/>
    <property type="match status" value="1"/>
</dbReference>
<dbReference type="InterPro" id="IPR041679">
    <property type="entry name" value="DNA2/NAM7-like_C"/>
</dbReference>
<comment type="caution">
    <text evidence="15">The sequence shown here is derived from an EMBL/GenBank/DDBJ whole genome shotgun (WGS) entry which is preliminary data.</text>
</comment>
<dbReference type="GO" id="GO:0016787">
    <property type="term" value="F:hydrolase activity"/>
    <property type="evidence" value="ECO:0007669"/>
    <property type="project" value="UniProtKB-KW"/>
</dbReference>
<keyword evidence="7" id="KW-0347">Helicase</keyword>
<evidence type="ECO:0000256" key="4">
    <source>
        <dbReference type="ARBA" id="ARBA00022490"/>
    </source>
</evidence>
<evidence type="ECO:0000256" key="11">
    <source>
        <dbReference type="SAM" id="MobiDB-lite"/>
    </source>
</evidence>
<dbReference type="PANTHER" id="PTHR45418">
    <property type="entry name" value="CANCER/TESTIS ANTIGEN 55"/>
    <property type="match status" value="1"/>
</dbReference>
<dbReference type="InterPro" id="IPR047187">
    <property type="entry name" value="SF1_C_Upf1"/>
</dbReference>
<feature type="region of interest" description="Disordered" evidence="11">
    <location>
        <begin position="564"/>
        <end position="592"/>
    </location>
</feature>
<dbReference type="EMBL" id="JBHFFA010000001">
    <property type="protein sequence ID" value="KAL2650062.1"/>
    <property type="molecule type" value="Genomic_DNA"/>
</dbReference>
<comment type="catalytic activity">
    <reaction evidence="10">
        <text>ATP + H2O = ADP + phosphate + H(+)</text>
        <dbReference type="Rhea" id="RHEA:13065"/>
        <dbReference type="ChEBI" id="CHEBI:15377"/>
        <dbReference type="ChEBI" id="CHEBI:15378"/>
        <dbReference type="ChEBI" id="CHEBI:30616"/>
        <dbReference type="ChEBI" id="CHEBI:43474"/>
        <dbReference type="ChEBI" id="CHEBI:456216"/>
        <dbReference type="EC" id="3.6.4.13"/>
    </reaction>
</comment>
<evidence type="ECO:0000256" key="10">
    <source>
        <dbReference type="ARBA" id="ARBA00047984"/>
    </source>
</evidence>
<evidence type="ECO:0000256" key="5">
    <source>
        <dbReference type="ARBA" id="ARBA00022741"/>
    </source>
</evidence>
<gene>
    <name evidence="15" type="ORF">R1flu_018190</name>
</gene>
<dbReference type="Proteomes" id="UP001605036">
    <property type="component" value="Unassembled WGS sequence"/>
</dbReference>
<evidence type="ECO:0000256" key="2">
    <source>
        <dbReference type="ARBA" id="ARBA00005601"/>
    </source>
</evidence>
<feature type="domain" description="Helicase MOV-10-like beta-barrel" evidence="14">
    <location>
        <begin position="442"/>
        <end position="480"/>
    </location>
</feature>
<dbReference type="InterPro" id="IPR041677">
    <property type="entry name" value="DNA2/NAM7_AAA_11"/>
</dbReference>
<dbReference type="GO" id="GO:0005737">
    <property type="term" value="C:cytoplasm"/>
    <property type="evidence" value="ECO:0007669"/>
    <property type="project" value="UniProtKB-SubCell"/>
</dbReference>
<sequence length="1115" mass="123924">MCLSCTLAAYGVVSWEGFGKMQEDPYRNRLPYEYFQYLSRFSERKLKDLQEAFLTGQDLLPHLEGRSFPSKSTYQEFFTSVVPLTTAVCWSLAAPEVLKLGIARSSANSPIKKDQPVESWEACSRSPAGPLDNVVQGEHCSLSGWMKNWKGSPEQLSEIKTVLAGSQEELGRDKFGVKIIGHADFGLKRVAWSKAETPPVLHDRPLPSYYRSLVIVNGSSESVILLDVCGVPSNYGTFSLKDDFGLAHHYDVSRGQQTSETPFGVTLQAGAEYQIMVELRCPQDIAFHQQWLLFIFGRGGLQTHKPRTIFSIGRRVSALVGRNVQDVHTCLSTEAKPFYPAHLRQLFDTRPTFPKAYSNLKTEDWRKRLDAVDQTYASSVWPLQLAKLEEAVYCGILTGGISSARSADQGSACACTVIHLRQFSRLLALEEAAMEGDIKEHDLFCVQLRRRDPLNFTLEVPGLPENRPSVFPGDLIYIRWEKLPGMECAADVVAVEYQPKPQLTLKLPNYFVERCPSPPAMLLVHVRFTFNRLVLYRMHHALQKVASLSMKILPCSCNMASKTKENDIPTSRTANEPSHAPPSKVEFSKPEHKARDVLEHRGAVKSLNKEQWKAVTSVVDRVHGSGPYIILGPPGTGKTVTVVECILEVLAKDPSARLCVCAPSNYAADILCSGIAAGGVDRSVMWRMNDPRRNRASVKVDVSPFCEYQLKSEQDDMKPFRVIVCTCGAAGMLNEPPYVGKVGPFSHVFVDEAGQALIPEALIPLSLANSSTCRVLCGDPKQLGPVVHSKLAAERGLDESLISRFEKSEESCASVGVSKFCVIKLVRNYRANAKLLELPSRMFYNNELIAAAQSDTVHPPKDWQELKGRDFPMLFYGVKGQQMREGESPSYFNPVEAVKVVDLISGLLSKTTVTPGDIGVMAPYRRQVYKLRLLLRSKSLGAVRVGTVDDYQGQEEKIVFISTVLTRLDSLKKVETVGKDKHIGFLGNAKRFNVAITRAQAMLVVVGHPLVLAQDENWSELLRYCLARDAFRGFGSEYVPSFMPFDSSASIDTSGSEQDDTDSNNPLEDLEIAKAIEKIAELSLLGMGDIDKLYPGDLDSMYSAFTEEMEWRVQL</sequence>
<evidence type="ECO:0000259" key="12">
    <source>
        <dbReference type="Pfam" id="PF13086"/>
    </source>
</evidence>
<reference evidence="15 16" key="1">
    <citation type="submission" date="2024-09" db="EMBL/GenBank/DDBJ databases">
        <title>Chromosome-scale assembly of Riccia fluitans.</title>
        <authorList>
            <person name="Paukszto L."/>
            <person name="Sawicki J."/>
            <person name="Karawczyk K."/>
            <person name="Piernik-Szablinska J."/>
            <person name="Szczecinska M."/>
            <person name="Mazdziarz M."/>
        </authorList>
    </citation>
    <scope>NUCLEOTIDE SEQUENCE [LARGE SCALE GENOMIC DNA]</scope>
    <source>
        <strain evidence="15">Rf_01</strain>
        <tissue evidence="15">Aerial parts of the thallus</tissue>
    </source>
</reference>